<dbReference type="PANTHER" id="PTHR11088:SF60">
    <property type="entry name" value="TRNA DIMETHYLALLYLTRANSFERASE"/>
    <property type="match status" value="1"/>
</dbReference>
<dbReference type="RefSeq" id="WP_146577374.1">
    <property type="nucleotide sequence ID" value="NZ_SJPM01000002.1"/>
</dbReference>
<reference evidence="14 15" key="1">
    <citation type="submission" date="2019-02" db="EMBL/GenBank/DDBJ databases">
        <title>Deep-cultivation of Planctomycetes and their phenomic and genomic characterization uncovers novel biology.</title>
        <authorList>
            <person name="Wiegand S."/>
            <person name="Jogler M."/>
            <person name="Boedeker C."/>
            <person name="Pinto D."/>
            <person name="Vollmers J."/>
            <person name="Rivas-Marin E."/>
            <person name="Kohn T."/>
            <person name="Peeters S.H."/>
            <person name="Heuer A."/>
            <person name="Rast P."/>
            <person name="Oberbeckmann S."/>
            <person name="Bunk B."/>
            <person name="Jeske O."/>
            <person name="Meyerdierks A."/>
            <person name="Storesund J.E."/>
            <person name="Kallscheuer N."/>
            <person name="Luecker S."/>
            <person name="Lage O.M."/>
            <person name="Pohl T."/>
            <person name="Merkel B.J."/>
            <person name="Hornburger P."/>
            <person name="Mueller R.-W."/>
            <person name="Bruemmer F."/>
            <person name="Labrenz M."/>
            <person name="Spormann A.M."/>
            <person name="Op Den Camp H."/>
            <person name="Overmann J."/>
            <person name="Amann R."/>
            <person name="Jetten M.S.M."/>
            <person name="Mascher T."/>
            <person name="Medema M.H."/>
            <person name="Devos D.P."/>
            <person name="Kaster A.-K."/>
            <person name="Ovreas L."/>
            <person name="Rohde M."/>
            <person name="Galperin M.Y."/>
            <person name="Jogler C."/>
        </authorList>
    </citation>
    <scope>NUCLEOTIDE SEQUENCE [LARGE SCALE GENOMIC DNA]</scope>
    <source>
        <strain evidence="14 15">Pla100</strain>
    </source>
</reference>
<dbReference type="EMBL" id="SJPM01000002">
    <property type="protein sequence ID" value="TWU01992.1"/>
    <property type="molecule type" value="Genomic_DNA"/>
</dbReference>
<proteinExistence type="inferred from homology"/>
<feature type="site" description="Interaction with substrate tRNA" evidence="10">
    <location>
        <position position="136"/>
    </location>
</feature>
<evidence type="ECO:0000256" key="4">
    <source>
        <dbReference type="ARBA" id="ARBA00022679"/>
    </source>
</evidence>
<feature type="region of interest" description="Interaction with substrate tRNA" evidence="10">
    <location>
        <begin position="48"/>
        <end position="51"/>
    </location>
</feature>
<evidence type="ECO:0000256" key="10">
    <source>
        <dbReference type="HAMAP-Rule" id="MF_00185"/>
    </source>
</evidence>
<dbReference type="NCBIfam" id="TIGR00174">
    <property type="entry name" value="miaA"/>
    <property type="match status" value="1"/>
</dbReference>
<dbReference type="GO" id="GO:0006400">
    <property type="term" value="P:tRNA modification"/>
    <property type="evidence" value="ECO:0007669"/>
    <property type="project" value="TreeGrafter"/>
</dbReference>
<dbReference type="FunFam" id="1.10.20.140:FF:000001">
    <property type="entry name" value="tRNA dimethylallyltransferase"/>
    <property type="match status" value="1"/>
</dbReference>
<keyword evidence="6 10" id="KW-0547">Nucleotide-binding</keyword>
<evidence type="ECO:0000313" key="14">
    <source>
        <dbReference type="EMBL" id="TWU01992.1"/>
    </source>
</evidence>
<dbReference type="Proteomes" id="UP000316213">
    <property type="component" value="Unassembled WGS sequence"/>
</dbReference>
<dbReference type="PANTHER" id="PTHR11088">
    <property type="entry name" value="TRNA DIMETHYLALLYLTRANSFERASE"/>
    <property type="match status" value="1"/>
</dbReference>
<keyword evidence="8 10" id="KW-0460">Magnesium</keyword>
<evidence type="ECO:0000256" key="13">
    <source>
        <dbReference type="RuleBase" id="RU003785"/>
    </source>
</evidence>
<comment type="function">
    <text evidence="2 10 12">Catalyzes the transfer of a dimethylallyl group onto the adenine at position 37 in tRNAs that read codons beginning with uridine, leading to the formation of N6-(dimethylallyl)adenosine (i(6)A).</text>
</comment>
<evidence type="ECO:0000256" key="1">
    <source>
        <dbReference type="ARBA" id="ARBA00001946"/>
    </source>
</evidence>
<name>A0A5C6ASN3_9BACT</name>
<sequence length="351" mass="39366">MTPFESLFDRVIVLTGPTASGKSELALGVAERLAGEKGGPTIEIISLDSIAVYRGMDIGSAKPTSDQRERVIHHLIDIVDPHDEFSVAGYLERAHHCVETILARGHVPMFVGGTPMYLKAILKGFHPGPPADESFRQAVAQDVQRYGVDALRSRLKQVDPLSANKIHPTDVRRMTRALEFAKATGVPMSHFQTHFHRRQKAEEGLVFALRTPRAVLHQRIEERVGKMFQQGLLDEAKCLWNGNDPLSKTARTAVGYREIFDAIEAVSQESNSTTWDVDAVAEQVLFHTRRLARRQETWFRSFSEIRSVATHQDDRARSLDELADEIVGIVQANWPHMFSSIALNEQASREQ</sequence>
<evidence type="ECO:0000256" key="3">
    <source>
        <dbReference type="ARBA" id="ARBA00005842"/>
    </source>
</evidence>
<comment type="similarity">
    <text evidence="3 10 13">Belongs to the IPP transferase family.</text>
</comment>
<evidence type="ECO:0000256" key="9">
    <source>
        <dbReference type="ARBA" id="ARBA00049563"/>
    </source>
</evidence>
<keyword evidence="15" id="KW-1185">Reference proteome</keyword>
<gene>
    <name evidence="10 14" type="primary">miaA</name>
    <name evidence="14" type="ORF">Pla100_17280</name>
</gene>
<dbReference type="InterPro" id="IPR039657">
    <property type="entry name" value="Dimethylallyltransferase"/>
</dbReference>
<evidence type="ECO:0000256" key="8">
    <source>
        <dbReference type="ARBA" id="ARBA00022842"/>
    </source>
</evidence>
<keyword evidence="7 10" id="KW-0067">ATP-binding</keyword>
<organism evidence="14 15">
    <name type="scientific">Neorhodopirellula pilleata</name>
    <dbReference type="NCBI Taxonomy" id="2714738"/>
    <lineage>
        <taxon>Bacteria</taxon>
        <taxon>Pseudomonadati</taxon>
        <taxon>Planctomycetota</taxon>
        <taxon>Planctomycetia</taxon>
        <taxon>Pirellulales</taxon>
        <taxon>Pirellulaceae</taxon>
        <taxon>Neorhodopirellula</taxon>
    </lineage>
</organism>
<dbReference type="Gene3D" id="3.40.50.300">
    <property type="entry name" value="P-loop containing nucleotide triphosphate hydrolases"/>
    <property type="match status" value="1"/>
</dbReference>
<comment type="cofactor">
    <cofactor evidence="1 10">
        <name>Mg(2+)</name>
        <dbReference type="ChEBI" id="CHEBI:18420"/>
    </cofactor>
</comment>
<dbReference type="GO" id="GO:0052381">
    <property type="term" value="F:tRNA dimethylallyltransferase activity"/>
    <property type="evidence" value="ECO:0007669"/>
    <property type="project" value="UniProtKB-UniRule"/>
</dbReference>
<keyword evidence="4 10" id="KW-0808">Transferase</keyword>
<dbReference type="InterPro" id="IPR018022">
    <property type="entry name" value="IPT"/>
</dbReference>
<accession>A0A5C6ASN3</accession>
<evidence type="ECO:0000256" key="11">
    <source>
        <dbReference type="RuleBase" id="RU003783"/>
    </source>
</evidence>
<dbReference type="SUPFAM" id="SSF52540">
    <property type="entry name" value="P-loop containing nucleoside triphosphate hydrolases"/>
    <property type="match status" value="2"/>
</dbReference>
<evidence type="ECO:0000256" key="7">
    <source>
        <dbReference type="ARBA" id="ARBA00022840"/>
    </source>
</evidence>
<keyword evidence="5 10" id="KW-0819">tRNA processing</keyword>
<dbReference type="GO" id="GO:0005524">
    <property type="term" value="F:ATP binding"/>
    <property type="evidence" value="ECO:0007669"/>
    <property type="project" value="UniProtKB-UniRule"/>
</dbReference>
<dbReference type="OrthoDB" id="9776390at2"/>
<dbReference type="EC" id="2.5.1.75" evidence="10"/>
<protein>
    <recommendedName>
        <fullName evidence="10">tRNA dimethylallyltransferase</fullName>
        <ecNumber evidence="10">2.5.1.75</ecNumber>
    </recommendedName>
    <alternativeName>
        <fullName evidence="10">Dimethylallyl diphosphate:tRNA dimethylallyltransferase</fullName>
        <shortName evidence="10">DMAPP:tRNA dimethylallyltransferase</shortName>
        <shortName evidence="10">DMATase</shortName>
    </alternativeName>
    <alternativeName>
        <fullName evidence="10">Isopentenyl-diphosphate:tRNA isopentenyltransferase</fullName>
        <shortName evidence="10">IPP transferase</shortName>
        <shortName evidence="10">IPPT</shortName>
        <shortName evidence="10">IPTase</shortName>
    </alternativeName>
</protein>
<dbReference type="HAMAP" id="MF_00185">
    <property type="entry name" value="IPP_trans"/>
    <property type="match status" value="1"/>
</dbReference>
<evidence type="ECO:0000256" key="5">
    <source>
        <dbReference type="ARBA" id="ARBA00022694"/>
    </source>
</evidence>
<dbReference type="Pfam" id="PF01715">
    <property type="entry name" value="IPPT"/>
    <property type="match status" value="1"/>
</dbReference>
<evidence type="ECO:0000313" key="15">
    <source>
        <dbReference type="Proteomes" id="UP000316213"/>
    </source>
</evidence>
<comment type="caution">
    <text evidence="14">The sequence shown here is derived from an EMBL/GenBank/DDBJ whole genome shotgun (WGS) entry which is preliminary data.</text>
</comment>
<dbReference type="Gene3D" id="1.10.20.140">
    <property type="match status" value="1"/>
</dbReference>
<evidence type="ECO:0000256" key="6">
    <source>
        <dbReference type="ARBA" id="ARBA00022741"/>
    </source>
</evidence>
<comment type="catalytic activity">
    <reaction evidence="9 10 11">
        <text>adenosine(37) in tRNA + dimethylallyl diphosphate = N(6)-dimethylallyladenosine(37) in tRNA + diphosphate</text>
        <dbReference type="Rhea" id="RHEA:26482"/>
        <dbReference type="Rhea" id="RHEA-COMP:10162"/>
        <dbReference type="Rhea" id="RHEA-COMP:10375"/>
        <dbReference type="ChEBI" id="CHEBI:33019"/>
        <dbReference type="ChEBI" id="CHEBI:57623"/>
        <dbReference type="ChEBI" id="CHEBI:74411"/>
        <dbReference type="ChEBI" id="CHEBI:74415"/>
        <dbReference type="EC" id="2.5.1.75"/>
    </reaction>
</comment>
<feature type="site" description="Interaction with substrate tRNA" evidence="10">
    <location>
        <position position="114"/>
    </location>
</feature>
<evidence type="ECO:0000256" key="2">
    <source>
        <dbReference type="ARBA" id="ARBA00003213"/>
    </source>
</evidence>
<dbReference type="InterPro" id="IPR027417">
    <property type="entry name" value="P-loop_NTPase"/>
</dbReference>
<comment type="caution">
    <text evidence="10">Lacks conserved residue(s) required for the propagation of feature annotation.</text>
</comment>
<feature type="binding site" evidence="10">
    <location>
        <begin position="18"/>
        <end position="23"/>
    </location>
    <ligand>
        <name>substrate</name>
    </ligand>
</feature>
<evidence type="ECO:0000256" key="12">
    <source>
        <dbReference type="RuleBase" id="RU003784"/>
    </source>
</evidence>
<comment type="subunit">
    <text evidence="10">Monomer.</text>
</comment>
<dbReference type="AlphaFoldDB" id="A0A5C6ASN3"/>
<feature type="binding site" evidence="10">
    <location>
        <begin position="16"/>
        <end position="23"/>
    </location>
    <ligand>
        <name>ATP</name>
        <dbReference type="ChEBI" id="CHEBI:30616"/>
    </ligand>
</feature>